<gene>
    <name evidence="1" type="ORF">NAV_LOCUS7361</name>
</gene>
<dbReference type="Proteomes" id="UP000276991">
    <property type="component" value="Unassembled WGS sequence"/>
</dbReference>
<evidence type="ECO:0000313" key="2">
    <source>
        <dbReference type="Proteomes" id="UP000276991"/>
    </source>
</evidence>
<reference evidence="1 2" key="1">
    <citation type="submission" date="2018-08" db="EMBL/GenBank/DDBJ databases">
        <authorList>
            <person name="Laetsch R D."/>
            <person name="Stevens L."/>
            <person name="Kumar S."/>
            <person name="Blaxter L. M."/>
        </authorList>
    </citation>
    <scope>NUCLEOTIDE SEQUENCE [LARGE SCALE GENOMIC DNA]</scope>
</reference>
<organism evidence="1 2">
    <name type="scientific">Acanthocheilonema viteae</name>
    <name type="common">Filarial nematode worm</name>
    <name type="synonym">Dipetalonema viteae</name>
    <dbReference type="NCBI Taxonomy" id="6277"/>
    <lineage>
        <taxon>Eukaryota</taxon>
        <taxon>Metazoa</taxon>
        <taxon>Ecdysozoa</taxon>
        <taxon>Nematoda</taxon>
        <taxon>Chromadorea</taxon>
        <taxon>Rhabditida</taxon>
        <taxon>Spirurina</taxon>
        <taxon>Spiruromorpha</taxon>
        <taxon>Filarioidea</taxon>
        <taxon>Onchocercidae</taxon>
        <taxon>Acanthocheilonema</taxon>
    </lineage>
</organism>
<dbReference type="OrthoDB" id="10250354at2759"/>
<evidence type="ECO:0000313" key="1">
    <source>
        <dbReference type="EMBL" id="VBB32570.1"/>
    </source>
</evidence>
<name>A0A498SRJ4_ACAVI</name>
<dbReference type="EMBL" id="UPTC01001796">
    <property type="protein sequence ID" value="VBB32570.1"/>
    <property type="molecule type" value="Genomic_DNA"/>
</dbReference>
<accession>A0A498SRJ4</accession>
<keyword evidence="2" id="KW-1185">Reference proteome</keyword>
<sequence length="60" mass="6816">MKKKENCCRQYHTWERKTEEVVEAFGHISGSHDDLSNGSSCFYSILGVPRNADDVAIRKA</sequence>
<dbReference type="AlphaFoldDB" id="A0A498SRJ4"/>
<feature type="non-terminal residue" evidence="1">
    <location>
        <position position="60"/>
    </location>
</feature>
<proteinExistence type="predicted"/>
<protein>
    <submittedName>
        <fullName evidence="1">Uncharacterized protein</fullName>
    </submittedName>
</protein>